<dbReference type="FunCoup" id="Q68FQ1">
    <property type="interactions" value="2"/>
</dbReference>
<dbReference type="Pfam" id="PF04434">
    <property type="entry name" value="SWIM"/>
    <property type="match status" value="1"/>
</dbReference>
<keyword evidence="1" id="KW-0479">Metal-binding</keyword>
<evidence type="ECO:0000256" key="3">
    <source>
        <dbReference type="ARBA" id="ARBA00022833"/>
    </source>
</evidence>
<dbReference type="InterPro" id="IPR007527">
    <property type="entry name" value="Znf_SWIM"/>
</dbReference>
<dbReference type="GeneTree" id="ENSGT00390000006826"/>
<feature type="domain" description="RING-type" evidence="6">
    <location>
        <begin position="147"/>
        <end position="199"/>
    </location>
</feature>
<accession>Q68FQ1</accession>
<dbReference type="GO" id="GO:0006915">
    <property type="term" value="P:apoptotic process"/>
    <property type="evidence" value="ECO:0007669"/>
    <property type="project" value="UniProtKB-KW"/>
</dbReference>
<feature type="compositionally biased region" description="Basic residues" evidence="5">
    <location>
        <begin position="607"/>
        <end position="619"/>
    </location>
</feature>
<sequence>MLRGGCKASEKRRHLSESLSWQQDQALSSSIYLLRQIGPTGFLLREEEPENGDFRVLLGNPHECSCPTFLKRGELCKHICWVLLKKFKLPRNHESAFQLGLTEGEINDLLRGIHQVQTPQLRASEETARVEEDGYLKQKDISAGDICPICQEVLLEKRLPVTFCRFGCGNNVHIKCMRILANYQDTVSDTSMLKCPLCREEFAPLKVILEEFKNSNKLMTISEKERLDKHLGIPCNNCTQLPIEGKCYKCTECVEYHLCQECFDSCYHPSHAFVFREKRNQRWRSVEKRSDVVKYLDTKNEGEANMPYFKEKPGSFCLSSLSQFYTPKHVVKSLPLLLITKNSKLLAPGYQCRLCLKSFCLGQYTRLLPCTHKFHRKCIDNWLFHKCNSCPIDRQVIYNPLIWKGAAMDGQAHQLASNKDIAHLSKQQEPKLFIPGTGLVLKQNRTGILPRIPQYNSKVLTTFPNPSDNYQNITMDDLCSVKIDNSDSRKLVFGYKISKPFPTYLQDPAAGPTPSQTFLPSLPHKNVICLTGRESPHIYEKDHTGRSQKTSRGYEHINYNTRKALGTRLRQHKRSSTLSTEDLNLTINWGTTKLSLSKKPNNSTGKVRQKCGRPPRRPAYHPLQTQSAALSLIMEGIQL</sequence>
<dbReference type="AlphaFoldDB" id="Q68FQ1"/>
<name>Q68FQ1_RAT</name>
<feature type="domain" description="SWIM-type" evidence="8">
    <location>
        <begin position="54"/>
        <end position="87"/>
    </location>
</feature>
<evidence type="ECO:0000313" key="11">
    <source>
        <dbReference type="RGD" id="1311373"/>
    </source>
</evidence>
<dbReference type="OrthoDB" id="8062037at2759"/>
<dbReference type="PROSITE" id="PS01357">
    <property type="entry name" value="ZF_ZZ_1"/>
    <property type="match status" value="1"/>
</dbReference>
<dbReference type="SMART" id="SM00184">
    <property type="entry name" value="RING"/>
    <property type="match status" value="2"/>
</dbReference>
<evidence type="ECO:0000313" key="10">
    <source>
        <dbReference type="Proteomes" id="UP000002494"/>
    </source>
</evidence>
<dbReference type="GO" id="GO:0008270">
    <property type="term" value="F:zinc ion binding"/>
    <property type="evidence" value="ECO:0007669"/>
    <property type="project" value="UniProtKB-KW"/>
</dbReference>
<dbReference type="InterPro" id="IPR001841">
    <property type="entry name" value="Znf_RING"/>
</dbReference>
<dbReference type="Pfam" id="PF00569">
    <property type="entry name" value="ZZ"/>
    <property type="match status" value="1"/>
</dbReference>
<feature type="domain" description="RING-type" evidence="6">
    <location>
        <begin position="352"/>
        <end position="394"/>
    </location>
</feature>
<dbReference type="AGR" id="RGD:1311373"/>
<dbReference type="OMA" id="YNPLTWK"/>
<dbReference type="CDD" id="cd16494">
    <property type="entry name" value="RING-CH-C4HC3_ZSWM2"/>
    <property type="match status" value="1"/>
</dbReference>
<dbReference type="eggNOG" id="KOG0800">
    <property type="taxonomic scope" value="Eukaryota"/>
</dbReference>
<dbReference type="InterPro" id="IPR000433">
    <property type="entry name" value="Znf_ZZ"/>
</dbReference>
<dbReference type="CDD" id="cd16486">
    <property type="entry name" value="mRING-H2-C3H2C2D_ZSWM2"/>
    <property type="match status" value="1"/>
</dbReference>
<feature type="region of interest" description="Disordered" evidence="5">
    <location>
        <begin position="594"/>
        <end position="620"/>
    </location>
</feature>
<dbReference type="GO" id="GO:0061630">
    <property type="term" value="F:ubiquitin protein ligase activity"/>
    <property type="evidence" value="ECO:0000266"/>
    <property type="project" value="RGD"/>
</dbReference>
<accession>E9PTV6</accession>
<dbReference type="GlyGen" id="Q68FQ1">
    <property type="glycosylation" value="1 site"/>
</dbReference>
<dbReference type="InterPro" id="IPR039903">
    <property type="entry name" value="Zswim2"/>
</dbReference>
<evidence type="ECO:0000313" key="9">
    <source>
        <dbReference type="Ensembl" id="ENSRNOP00000070884.2"/>
    </source>
</evidence>
<dbReference type="PANTHER" id="PTHR21540:SF3">
    <property type="entry name" value="E3 UBIQUITIN-PROTEIN LIGASE ZSWIM2"/>
    <property type="match status" value="1"/>
</dbReference>
<dbReference type="PROSITE" id="PS50135">
    <property type="entry name" value="ZF_ZZ_2"/>
    <property type="match status" value="1"/>
</dbReference>
<dbReference type="KEGG" id="rno:296455"/>
<dbReference type="Bgee" id="ENSRNOG00000032579">
    <property type="expression patterns" value="Expressed in testis and 3 other cell types or tissues"/>
</dbReference>
<evidence type="ECO:0000259" key="8">
    <source>
        <dbReference type="PROSITE" id="PS50966"/>
    </source>
</evidence>
<evidence type="ECO:0000256" key="5">
    <source>
        <dbReference type="SAM" id="MobiDB-lite"/>
    </source>
</evidence>
<evidence type="ECO:0000256" key="2">
    <source>
        <dbReference type="ARBA" id="ARBA00022771"/>
    </source>
</evidence>
<organism evidence="9 10">
    <name type="scientific">Rattus norvegicus</name>
    <name type="common">Rat</name>
    <dbReference type="NCBI Taxonomy" id="10116"/>
    <lineage>
        <taxon>Eukaryota</taxon>
        <taxon>Metazoa</taxon>
        <taxon>Chordata</taxon>
        <taxon>Craniata</taxon>
        <taxon>Vertebrata</taxon>
        <taxon>Euteleostomi</taxon>
        <taxon>Mammalia</taxon>
        <taxon>Eutheria</taxon>
        <taxon>Euarchontoglires</taxon>
        <taxon>Glires</taxon>
        <taxon>Rodentia</taxon>
        <taxon>Myomorpha</taxon>
        <taxon>Muroidea</taxon>
        <taxon>Muridae</taxon>
        <taxon>Murinae</taxon>
        <taxon>Rattus</taxon>
    </lineage>
</organism>
<dbReference type="Proteomes" id="UP000002494">
    <property type="component" value="Chromosome 3"/>
</dbReference>
<feature type="compositionally biased region" description="Polar residues" evidence="5">
    <location>
        <begin position="594"/>
        <end position="606"/>
    </location>
</feature>
<reference evidence="9" key="3">
    <citation type="submission" date="2025-09" db="UniProtKB">
        <authorList>
            <consortium name="Ensembl"/>
        </authorList>
    </citation>
    <scope>IDENTIFICATION</scope>
    <source>
        <strain evidence="9">Brown Norway</strain>
    </source>
</reference>
<gene>
    <name evidence="9 11" type="primary">Zswim2</name>
</gene>
<dbReference type="GO" id="GO:1902043">
    <property type="term" value="P:positive regulation of extrinsic apoptotic signaling pathway via death domain receptors"/>
    <property type="evidence" value="ECO:0000266"/>
    <property type="project" value="RGD"/>
</dbReference>
<dbReference type="Gene3D" id="3.30.60.90">
    <property type="match status" value="1"/>
</dbReference>
<evidence type="ECO:0000256" key="1">
    <source>
        <dbReference type="ARBA" id="ARBA00022723"/>
    </source>
</evidence>
<evidence type="ECO:0000259" key="7">
    <source>
        <dbReference type="PROSITE" id="PS50135"/>
    </source>
</evidence>
<feature type="domain" description="ZZ-type" evidence="7">
    <location>
        <begin position="230"/>
        <end position="281"/>
    </location>
</feature>
<reference evidence="9" key="1">
    <citation type="submission" date="2024-01" db="EMBL/GenBank/DDBJ databases">
        <title>GRCr8: a new rat reference genome assembly contstructed from accurate long reads and long range scaffolding.</title>
        <authorList>
            <person name="Doris P.A."/>
            <person name="Kalbfleisch T."/>
            <person name="Li K."/>
            <person name="Howe K."/>
            <person name="Wood J."/>
        </authorList>
    </citation>
    <scope>NUCLEOTIDE SEQUENCE [LARGE SCALE GENOMIC DNA]</scope>
    <source>
        <strain evidence="9">Brown Norway</strain>
    </source>
</reference>
<dbReference type="SUPFAM" id="SSF57850">
    <property type="entry name" value="RING/U-box"/>
    <property type="match status" value="3"/>
</dbReference>
<dbReference type="GO" id="GO:0004842">
    <property type="term" value="F:ubiquitin-protein transferase activity"/>
    <property type="evidence" value="ECO:0000266"/>
    <property type="project" value="RGD"/>
</dbReference>
<dbReference type="Pfam" id="PF13639">
    <property type="entry name" value="zf-RING_2"/>
    <property type="match status" value="1"/>
</dbReference>
<dbReference type="PROSITE" id="PS50089">
    <property type="entry name" value="ZF_RING_2"/>
    <property type="match status" value="2"/>
</dbReference>
<dbReference type="SMART" id="SM00291">
    <property type="entry name" value="ZnF_ZZ"/>
    <property type="match status" value="1"/>
</dbReference>
<dbReference type="RGD" id="1311373">
    <property type="gene designation" value="Zswim2"/>
</dbReference>
<proteinExistence type="predicted"/>
<reference evidence="9" key="2">
    <citation type="submission" date="2025-08" db="UniProtKB">
        <authorList>
            <consortium name="Ensembl"/>
        </authorList>
    </citation>
    <scope>IDENTIFICATION</scope>
    <source>
        <strain evidence="9">Brown Norway</strain>
    </source>
</reference>
<dbReference type="PROSITE" id="PS50966">
    <property type="entry name" value="ZF_SWIM"/>
    <property type="match status" value="1"/>
</dbReference>
<dbReference type="CTD" id="151112"/>
<dbReference type="SMR" id="Q68FQ1"/>
<dbReference type="Ensembl" id="ENSRNOT00000083015.3">
    <property type="protein sequence ID" value="ENSRNOP00000070884.2"/>
    <property type="gene ID" value="ENSRNOG00000032579.5"/>
</dbReference>
<dbReference type="InterPro" id="IPR043145">
    <property type="entry name" value="Znf_ZZ_sf"/>
</dbReference>
<keyword evidence="10" id="KW-1185">Reference proteome</keyword>
<dbReference type="InterPro" id="IPR013083">
    <property type="entry name" value="Znf_RING/FYVE/PHD"/>
</dbReference>
<keyword evidence="2 4" id="KW-0863">Zinc-finger</keyword>
<dbReference type="GO" id="GO:0000209">
    <property type="term" value="P:protein polyubiquitination"/>
    <property type="evidence" value="ECO:0000266"/>
    <property type="project" value="RGD"/>
</dbReference>
<dbReference type="Gene3D" id="3.30.40.10">
    <property type="entry name" value="Zinc/RING finger domain, C3HC4 (zinc finger)"/>
    <property type="match status" value="2"/>
</dbReference>
<keyword evidence="3" id="KW-0862">Zinc</keyword>
<dbReference type="STRING" id="10116.ENSRNOP00000070884"/>
<evidence type="ECO:0000256" key="4">
    <source>
        <dbReference type="PROSITE-ProRule" id="PRU00228"/>
    </source>
</evidence>
<dbReference type="PaxDb" id="10116-ENSRNOP00000039875"/>
<dbReference type="UCSC" id="RGD:1311373">
    <property type="organism name" value="rat"/>
</dbReference>
<protein>
    <submittedName>
        <fullName evidence="9">Zinc finger, SWIM-type containing 2</fullName>
    </submittedName>
</protein>
<evidence type="ECO:0000259" key="6">
    <source>
        <dbReference type="PROSITE" id="PS50089"/>
    </source>
</evidence>
<dbReference type="PANTHER" id="PTHR21540">
    <property type="entry name" value="RING FINGER AND SWIM DOMAIN-CONTAINING PROTEIN 2"/>
    <property type="match status" value="1"/>
</dbReference>